<sequence length="176" mass="19257">MPPASSLIFPFRLATKPAAPLSSSLSERGLHAYGSRAGRHTAIEPLACCYEHECPGARGAEVGFAGNHRGRDCVQYFSRATDENRHWRPSSVAIQCKVVPEHSAAQWLDRRWWTSDIQYSGVLRDQRLASAAICVAYFRGVELPRRLKSHGKDRLGGMERGGLGGYGLGPGMGNGY</sequence>
<name>A0A2S4PHX6_9PEZI</name>
<dbReference type="Proteomes" id="UP000237438">
    <property type="component" value="Unassembled WGS sequence"/>
</dbReference>
<gene>
    <name evidence="1" type="ORF">EPUL_005976</name>
</gene>
<evidence type="ECO:0000313" key="1">
    <source>
        <dbReference type="EMBL" id="POS81637.1"/>
    </source>
</evidence>
<accession>A0A2S4PHX6</accession>
<evidence type="ECO:0000313" key="2">
    <source>
        <dbReference type="Proteomes" id="UP000237438"/>
    </source>
</evidence>
<reference evidence="1 2" key="1">
    <citation type="submission" date="2017-10" db="EMBL/GenBank/DDBJ databases">
        <title>Development of genomic resources for the powdery mildew, Erysiphe pulchra.</title>
        <authorList>
            <person name="Wadl P.A."/>
            <person name="Mack B.M."/>
            <person name="Moore G."/>
            <person name="Beltz S.B."/>
        </authorList>
    </citation>
    <scope>NUCLEOTIDE SEQUENCE [LARGE SCALE GENOMIC DNA]</scope>
    <source>
        <strain evidence="1">Cflorida</strain>
    </source>
</reference>
<dbReference type="AlphaFoldDB" id="A0A2S4PHX6"/>
<feature type="non-terminal residue" evidence="1">
    <location>
        <position position="176"/>
    </location>
</feature>
<keyword evidence="2" id="KW-1185">Reference proteome</keyword>
<protein>
    <submittedName>
        <fullName evidence="1">Uncharacterized protein</fullName>
    </submittedName>
</protein>
<comment type="caution">
    <text evidence="1">The sequence shown here is derived from an EMBL/GenBank/DDBJ whole genome shotgun (WGS) entry which is preliminary data.</text>
</comment>
<organism evidence="1 2">
    <name type="scientific">Erysiphe pulchra</name>
    <dbReference type="NCBI Taxonomy" id="225359"/>
    <lineage>
        <taxon>Eukaryota</taxon>
        <taxon>Fungi</taxon>
        <taxon>Dikarya</taxon>
        <taxon>Ascomycota</taxon>
        <taxon>Pezizomycotina</taxon>
        <taxon>Leotiomycetes</taxon>
        <taxon>Erysiphales</taxon>
        <taxon>Erysiphaceae</taxon>
        <taxon>Erysiphe</taxon>
    </lineage>
</organism>
<dbReference type="EMBL" id="PEDP01010390">
    <property type="protein sequence ID" value="POS81637.1"/>
    <property type="molecule type" value="Genomic_DNA"/>
</dbReference>
<proteinExistence type="predicted"/>